<dbReference type="STRING" id="414703.SAMN04488125_11053"/>
<proteinExistence type="predicted"/>
<dbReference type="GO" id="GO:0009307">
    <property type="term" value="P:DNA restriction-modification system"/>
    <property type="evidence" value="ECO:0007669"/>
    <property type="project" value="UniProtKB-KW"/>
</dbReference>
<dbReference type="InterPro" id="IPR029063">
    <property type="entry name" value="SAM-dependent_MTases_sf"/>
</dbReference>
<evidence type="ECO:0000313" key="5">
    <source>
        <dbReference type="EMBL" id="SFL17563.1"/>
    </source>
</evidence>
<dbReference type="RefSeq" id="WP_091946757.1">
    <property type="nucleotide sequence ID" value="NZ_FOSV01000010.1"/>
</dbReference>
<dbReference type="EMBL" id="FOSV01000010">
    <property type="protein sequence ID" value="SFL17563.1"/>
    <property type="molecule type" value="Genomic_DNA"/>
</dbReference>
<sequence>MSRPLAYYNEIDFDASAQIGALISGGHIMPGRVDARSIVHVRPADVAGYERCHFFAGWAAWDYALALAGWPEGRAVWTGSCPCQPWTRAGAVHGRNRGFEDERHLWPAWLDLIRECRPDTILGEQVPDAIAEGWWDAVATDLEGAGYACGALVFRASDIGEPIARKRLYFVAQHLGSGTQGQFTSGSPCPARPRRWRGEADLRAVTDAPLVAGDRWPQPLVRRVDHGRAECMGLLHRAGNAINAEAAAAFIAAALDTLPSPTPGPRAGAME</sequence>
<dbReference type="Pfam" id="PF00145">
    <property type="entry name" value="DNA_methylase"/>
    <property type="match status" value="1"/>
</dbReference>
<dbReference type="Proteomes" id="UP000198804">
    <property type="component" value="Unassembled WGS sequence"/>
</dbReference>
<protein>
    <submittedName>
        <fullName evidence="5">DNA (Cytosine-5)-methyltransferase 1</fullName>
    </submittedName>
</protein>
<keyword evidence="1 5" id="KW-0489">Methyltransferase</keyword>
<dbReference type="SUPFAM" id="SSF53335">
    <property type="entry name" value="S-adenosyl-L-methionine-dependent methyltransferases"/>
    <property type="match status" value="1"/>
</dbReference>
<evidence type="ECO:0000256" key="3">
    <source>
        <dbReference type="ARBA" id="ARBA00022747"/>
    </source>
</evidence>
<organism evidence="5 6">
    <name type="scientific">Methylorubrum salsuginis</name>
    <dbReference type="NCBI Taxonomy" id="414703"/>
    <lineage>
        <taxon>Bacteria</taxon>
        <taxon>Pseudomonadati</taxon>
        <taxon>Pseudomonadota</taxon>
        <taxon>Alphaproteobacteria</taxon>
        <taxon>Hyphomicrobiales</taxon>
        <taxon>Methylobacteriaceae</taxon>
        <taxon>Methylorubrum</taxon>
    </lineage>
</organism>
<dbReference type="InterPro" id="IPR001525">
    <property type="entry name" value="C5_MeTfrase"/>
</dbReference>
<reference evidence="6" key="1">
    <citation type="submission" date="2016-10" db="EMBL/GenBank/DDBJ databases">
        <authorList>
            <person name="Varghese N."/>
            <person name="Submissions S."/>
        </authorList>
    </citation>
    <scope>NUCLEOTIDE SEQUENCE [LARGE SCALE GENOMIC DNA]</scope>
    <source>
        <strain evidence="6">CGMCC 1.6474</strain>
    </source>
</reference>
<evidence type="ECO:0000256" key="2">
    <source>
        <dbReference type="ARBA" id="ARBA00022679"/>
    </source>
</evidence>
<name>A0A1I4FJB3_9HYPH</name>
<dbReference type="Gene3D" id="3.40.50.150">
    <property type="entry name" value="Vaccinia Virus protein VP39"/>
    <property type="match status" value="1"/>
</dbReference>
<comment type="catalytic activity">
    <reaction evidence="4">
        <text>a 2'-deoxycytidine in DNA + S-adenosyl-L-methionine = a 5-methyl-2'-deoxycytidine in DNA + S-adenosyl-L-homocysteine + H(+)</text>
        <dbReference type="Rhea" id="RHEA:13681"/>
        <dbReference type="Rhea" id="RHEA-COMP:11369"/>
        <dbReference type="Rhea" id="RHEA-COMP:11370"/>
        <dbReference type="ChEBI" id="CHEBI:15378"/>
        <dbReference type="ChEBI" id="CHEBI:57856"/>
        <dbReference type="ChEBI" id="CHEBI:59789"/>
        <dbReference type="ChEBI" id="CHEBI:85452"/>
        <dbReference type="ChEBI" id="CHEBI:85454"/>
        <dbReference type="EC" id="2.1.1.37"/>
    </reaction>
</comment>
<keyword evidence="6" id="KW-1185">Reference proteome</keyword>
<dbReference type="GO" id="GO:0003886">
    <property type="term" value="F:DNA (cytosine-5-)-methyltransferase activity"/>
    <property type="evidence" value="ECO:0007669"/>
    <property type="project" value="UniProtKB-EC"/>
</dbReference>
<evidence type="ECO:0000256" key="4">
    <source>
        <dbReference type="ARBA" id="ARBA00047422"/>
    </source>
</evidence>
<keyword evidence="3" id="KW-0680">Restriction system</keyword>
<dbReference type="OrthoDB" id="9813719at2"/>
<dbReference type="GO" id="GO:0032259">
    <property type="term" value="P:methylation"/>
    <property type="evidence" value="ECO:0007669"/>
    <property type="project" value="UniProtKB-KW"/>
</dbReference>
<evidence type="ECO:0000313" key="6">
    <source>
        <dbReference type="Proteomes" id="UP000198804"/>
    </source>
</evidence>
<accession>A0A1I4FJB3</accession>
<keyword evidence="2 5" id="KW-0808">Transferase</keyword>
<gene>
    <name evidence="5" type="ORF">SAMN04488125_11053</name>
</gene>
<dbReference type="AlphaFoldDB" id="A0A1I4FJB3"/>
<evidence type="ECO:0000256" key="1">
    <source>
        <dbReference type="ARBA" id="ARBA00022603"/>
    </source>
</evidence>